<evidence type="ECO:0000259" key="7">
    <source>
        <dbReference type="Pfam" id="PF08281"/>
    </source>
</evidence>
<sequence>MTPLADPPEPTAELTVGGIPLAGLVRDFHRPMVNFACTMVNSPAAAEEVVQEAWVQVLKSSATFEGRSSVATWLFGIVKRTASRHRRRDARIREHEVLGTSDTDAADPLSGRMHPAGHPDAGHWSVPPSRRFLPEDQTVERELVGYVRAALDALPVRQRQLVILRDLVGVSAEEAAEVLELSTDAQRALLYRARGNLRNQLEKRYQR</sequence>
<dbReference type="InterPro" id="IPR014284">
    <property type="entry name" value="RNA_pol_sigma-70_dom"/>
</dbReference>
<keyword evidence="4" id="KW-0238">DNA-binding</keyword>
<dbReference type="InterPro" id="IPR013325">
    <property type="entry name" value="RNA_pol_sigma_r2"/>
</dbReference>
<dbReference type="InterPro" id="IPR013324">
    <property type="entry name" value="RNA_pol_sigma_r3/r4-like"/>
</dbReference>
<organism evidence="8 9">
    <name type="scientific">Mycobacterium angelicum</name>
    <dbReference type="NCBI Taxonomy" id="470074"/>
    <lineage>
        <taxon>Bacteria</taxon>
        <taxon>Bacillati</taxon>
        <taxon>Actinomycetota</taxon>
        <taxon>Actinomycetes</taxon>
        <taxon>Mycobacteriales</taxon>
        <taxon>Mycobacteriaceae</taxon>
        <taxon>Mycobacterium</taxon>
    </lineage>
</organism>
<dbReference type="PANTHER" id="PTHR43133">
    <property type="entry name" value="RNA POLYMERASE ECF-TYPE SIGMA FACTO"/>
    <property type="match status" value="1"/>
</dbReference>
<dbReference type="Proteomes" id="UP000192284">
    <property type="component" value="Unassembled WGS sequence"/>
</dbReference>
<dbReference type="InterPro" id="IPR036388">
    <property type="entry name" value="WH-like_DNA-bd_sf"/>
</dbReference>
<dbReference type="InterPro" id="IPR007627">
    <property type="entry name" value="RNA_pol_sigma70_r2"/>
</dbReference>
<evidence type="ECO:0000256" key="3">
    <source>
        <dbReference type="ARBA" id="ARBA00023082"/>
    </source>
</evidence>
<dbReference type="InterPro" id="IPR039425">
    <property type="entry name" value="RNA_pol_sigma-70-like"/>
</dbReference>
<dbReference type="GO" id="GO:0016987">
    <property type="term" value="F:sigma factor activity"/>
    <property type="evidence" value="ECO:0007669"/>
    <property type="project" value="UniProtKB-KW"/>
</dbReference>
<dbReference type="SUPFAM" id="SSF88946">
    <property type="entry name" value="Sigma2 domain of RNA polymerase sigma factors"/>
    <property type="match status" value="1"/>
</dbReference>
<dbReference type="OrthoDB" id="5244716at2"/>
<dbReference type="PANTHER" id="PTHR43133:SF51">
    <property type="entry name" value="RNA POLYMERASE SIGMA FACTOR"/>
    <property type="match status" value="1"/>
</dbReference>
<dbReference type="SUPFAM" id="SSF88659">
    <property type="entry name" value="Sigma3 and sigma4 domains of RNA polymerase sigma factors"/>
    <property type="match status" value="1"/>
</dbReference>
<feature type="domain" description="RNA polymerase sigma-70 region 2" evidence="6">
    <location>
        <begin position="24"/>
        <end position="91"/>
    </location>
</feature>
<evidence type="ECO:0000256" key="2">
    <source>
        <dbReference type="ARBA" id="ARBA00023015"/>
    </source>
</evidence>
<gene>
    <name evidence="8" type="ORF">BST12_11605</name>
</gene>
<comment type="caution">
    <text evidence="8">The sequence shown here is derived from an EMBL/GenBank/DDBJ whole genome shotgun (WGS) entry which is preliminary data.</text>
</comment>
<dbReference type="NCBIfam" id="TIGR02937">
    <property type="entry name" value="sigma70-ECF"/>
    <property type="match status" value="1"/>
</dbReference>
<keyword evidence="9" id="KW-1185">Reference proteome</keyword>
<dbReference type="InterPro" id="IPR013249">
    <property type="entry name" value="RNA_pol_sigma70_r4_t2"/>
</dbReference>
<dbReference type="Gene3D" id="1.10.1740.10">
    <property type="match status" value="1"/>
</dbReference>
<protein>
    <submittedName>
        <fullName evidence="8">RNA polymerase subunit sigma-70</fullName>
    </submittedName>
</protein>
<dbReference type="Gene3D" id="1.10.10.10">
    <property type="entry name" value="Winged helix-like DNA-binding domain superfamily/Winged helix DNA-binding domain"/>
    <property type="match status" value="1"/>
</dbReference>
<comment type="similarity">
    <text evidence="1">Belongs to the sigma-70 factor family. ECF subfamily.</text>
</comment>
<dbReference type="CDD" id="cd06171">
    <property type="entry name" value="Sigma70_r4"/>
    <property type="match status" value="1"/>
</dbReference>
<dbReference type="EMBL" id="MVHE01000013">
    <property type="protein sequence ID" value="ORA21695.1"/>
    <property type="molecule type" value="Genomic_DNA"/>
</dbReference>
<evidence type="ECO:0000313" key="9">
    <source>
        <dbReference type="Proteomes" id="UP000192284"/>
    </source>
</evidence>
<reference evidence="8 9" key="1">
    <citation type="submission" date="2017-02" db="EMBL/GenBank/DDBJ databases">
        <title>The new phylogeny of genus Mycobacterium.</title>
        <authorList>
            <person name="Tortoli E."/>
            <person name="Trovato A."/>
            <person name="Cirillo D.M."/>
        </authorList>
    </citation>
    <scope>NUCLEOTIDE SEQUENCE [LARGE SCALE GENOMIC DNA]</scope>
    <source>
        <strain evidence="8 9">DSM 45057</strain>
    </source>
</reference>
<dbReference type="AlphaFoldDB" id="A0A1W9ZVK8"/>
<name>A0A1W9ZVK8_MYCAN</name>
<dbReference type="GO" id="GO:0006352">
    <property type="term" value="P:DNA-templated transcription initiation"/>
    <property type="evidence" value="ECO:0007669"/>
    <property type="project" value="InterPro"/>
</dbReference>
<keyword evidence="3" id="KW-0731">Sigma factor</keyword>
<dbReference type="Pfam" id="PF08281">
    <property type="entry name" value="Sigma70_r4_2"/>
    <property type="match status" value="1"/>
</dbReference>
<evidence type="ECO:0000256" key="1">
    <source>
        <dbReference type="ARBA" id="ARBA00010641"/>
    </source>
</evidence>
<proteinExistence type="inferred from homology"/>
<evidence type="ECO:0000256" key="5">
    <source>
        <dbReference type="ARBA" id="ARBA00023163"/>
    </source>
</evidence>
<dbReference type="RefSeq" id="WP_083113254.1">
    <property type="nucleotide sequence ID" value="NZ_JACKTS010000060.1"/>
</dbReference>
<dbReference type="Pfam" id="PF04542">
    <property type="entry name" value="Sigma70_r2"/>
    <property type="match status" value="1"/>
</dbReference>
<keyword evidence="2" id="KW-0805">Transcription regulation</keyword>
<evidence type="ECO:0000259" key="6">
    <source>
        <dbReference type="Pfam" id="PF04542"/>
    </source>
</evidence>
<feature type="domain" description="RNA polymerase sigma factor 70 region 4 type 2" evidence="7">
    <location>
        <begin position="147"/>
        <end position="195"/>
    </location>
</feature>
<evidence type="ECO:0000313" key="8">
    <source>
        <dbReference type="EMBL" id="ORA21695.1"/>
    </source>
</evidence>
<dbReference type="GO" id="GO:0003677">
    <property type="term" value="F:DNA binding"/>
    <property type="evidence" value="ECO:0007669"/>
    <property type="project" value="UniProtKB-KW"/>
</dbReference>
<accession>A0A1W9ZVK8</accession>
<evidence type="ECO:0000256" key="4">
    <source>
        <dbReference type="ARBA" id="ARBA00023125"/>
    </source>
</evidence>
<keyword evidence="5" id="KW-0804">Transcription</keyword>